<keyword evidence="3" id="KW-1185">Reference proteome</keyword>
<dbReference type="InterPro" id="IPR052897">
    <property type="entry name" value="Sec-Metab_Biosynth_Hydrolase"/>
</dbReference>
<dbReference type="Pfam" id="PF12697">
    <property type="entry name" value="Abhydrolase_6"/>
    <property type="match status" value="1"/>
</dbReference>
<dbReference type="Proteomes" id="UP000289954">
    <property type="component" value="Unassembled WGS sequence"/>
</dbReference>
<organism evidence="2 3">
    <name type="scientific">Cellulomonas biazotea</name>
    <dbReference type="NCBI Taxonomy" id="1709"/>
    <lineage>
        <taxon>Bacteria</taxon>
        <taxon>Bacillati</taxon>
        <taxon>Actinomycetota</taxon>
        <taxon>Actinomycetes</taxon>
        <taxon>Micrococcales</taxon>
        <taxon>Cellulomonadaceae</taxon>
        <taxon>Cellulomonas</taxon>
    </lineage>
</organism>
<gene>
    <name evidence="2" type="ORF">CBZ_28480</name>
</gene>
<dbReference type="Gene3D" id="3.40.50.1820">
    <property type="entry name" value="alpha/beta hydrolase"/>
    <property type="match status" value="1"/>
</dbReference>
<name>A0A402DUM0_9CELL</name>
<evidence type="ECO:0000313" key="3">
    <source>
        <dbReference type="Proteomes" id="UP000289954"/>
    </source>
</evidence>
<dbReference type="OrthoDB" id="9773549at2"/>
<dbReference type="PANTHER" id="PTHR37017">
    <property type="entry name" value="AB HYDROLASE-1 DOMAIN-CONTAINING PROTEIN-RELATED"/>
    <property type="match status" value="1"/>
</dbReference>
<protein>
    <submittedName>
        <fullName evidence="2">Esterase</fullName>
    </submittedName>
</protein>
<dbReference type="InterPro" id="IPR029058">
    <property type="entry name" value="AB_hydrolase_fold"/>
</dbReference>
<reference evidence="2 3" key="1">
    <citation type="submission" date="2019-01" db="EMBL/GenBank/DDBJ databases">
        <title>Draft genome sequence of Cellulomonas takizawaensis strain TKZ-21.</title>
        <authorList>
            <person name="Yamamura H."/>
            <person name="Hayashi T."/>
            <person name="Hamada M."/>
            <person name="Serisawa Y."/>
            <person name="Matsuyama K."/>
            <person name="Nakagawa Y."/>
            <person name="Otoguro M."/>
            <person name="Yanagida F."/>
            <person name="Hayakawa M."/>
        </authorList>
    </citation>
    <scope>NUCLEOTIDE SEQUENCE [LARGE SCALE GENOMIC DNA]</scope>
    <source>
        <strain evidence="2 3">NBRC12680</strain>
    </source>
</reference>
<dbReference type="RefSeq" id="WP_130782409.1">
    <property type="nucleotide sequence ID" value="NZ_BIMR01000251.1"/>
</dbReference>
<accession>A0A402DUM0</accession>
<dbReference type="InterPro" id="IPR000073">
    <property type="entry name" value="AB_hydrolase_1"/>
</dbReference>
<evidence type="ECO:0000259" key="1">
    <source>
        <dbReference type="Pfam" id="PF12697"/>
    </source>
</evidence>
<dbReference type="SUPFAM" id="SSF53474">
    <property type="entry name" value="alpha/beta-Hydrolases"/>
    <property type="match status" value="1"/>
</dbReference>
<dbReference type="AlphaFoldDB" id="A0A402DUM0"/>
<dbReference type="GO" id="GO:0003824">
    <property type="term" value="F:catalytic activity"/>
    <property type="evidence" value="ECO:0007669"/>
    <property type="project" value="UniProtKB-ARBA"/>
</dbReference>
<comment type="caution">
    <text evidence="2">The sequence shown here is derived from an EMBL/GenBank/DDBJ whole genome shotgun (WGS) entry which is preliminary data.</text>
</comment>
<feature type="domain" description="AB hydrolase-1" evidence="1">
    <location>
        <begin position="8"/>
        <end position="234"/>
    </location>
</feature>
<proteinExistence type="predicted"/>
<dbReference type="PANTHER" id="PTHR37017:SF11">
    <property type="entry name" value="ESTERASE_LIPASE_THIOESTERASE DOMAIN-CONTAINING PROTEIN"/>
    <property type="match status" value="1"/>
</dbReference>
<evidence type="ECO:0000313" key="2">
    <source>
        <dbReference type="EMBL" id="GCE77792.1"/>
    </source>
</evidence>
<sequence length="242" mass="25361">MTTTATHVILVPGFWLGGWAWDDVVPALRDAGLDPHPVTLPGLAPGDDVSGVTAAVTRADHVAAVTDLLDTLDGDVVLVGHSGGGAVVGEVVDRRPDRVRRAVYVDSGPLEDGAALALDLPADVTGLPLPSWDELAAEGSSLDGLDDAALSRFRERAVPHPARVARGEVHVGETRRFDVPVTAVCTSLPSDVLRTMVDGGPPLHTELGRFDVTYVDLPTGHWPMFSRPDDLAAAIVEAARAS</sequence>
<dbReference type="EMBL" id="BIMR01000251">
    <property type="protein sequence ID" value="GCE77792.1"/>
    <property type="molecule type" value="Genomic_DNA"/>
</dbReference>